<dbReference type="EMBL" id="KN834822">
    <property type="protein sequence ID" value="KIK53922.1"/>
    <property type="molecule type" value="Genomic_DNA"/>
</dbReference>
<reference evidence="1 2" key="1">
    <citation type="submission" date="2014-04" db="EMBL/GenBank/DDBJ databases">
        <title>Evolutionary Origins and Diversification of the Mycorrhizal Mutualists.</title>
        <authorList>
            <consortium name="DOE Joint Genome Institute"/>
            <consortium name="Mycorrhizal Genomics Consortium"/>
            <person name="Kohler A."/>
            <person name="Kuo A."/>
            <person name="Nagy L.G."/>
            <person name="Floudas D."/>
            <person name="Copeland A."/>
            <person name="Barry K.W."/>
            <person name="Cichocki N."/>
            <person name="Veneault-Fourrey C."/>
            <person name="LaButti K."/>
            <person name="Lindquist E.A."/>
            <person name="Lipzen A."/>
            <person name="Lundell T."/>
            <person name="Morin E."/>
            <person name="Murat C."/>
            <person name="Riley R."/>
            <person name="Ohm R."/>
            <person name="Sun H."/>
            <person name="Tunlid A."/>
            <person name="Henrissat B."/>
            <person name="Grigoriev I.V."/>
            <person name="Hibbett D.S."/>
            <person name="Martin F."/>
        </authorList>
    </citation>
    <scope>NUCLEOTIDE SEQUENCE [LARGE SCALE GENOMIC DNA]</scope>
    <source>
        <strain evidence="1 2">FD-317 M1</strain>
    </source>
</reference>
<keyword evidence="2" id="KW-1185">Reference proteome</keyword>
<organism evidence="1 2">
    <name type="scientific">Collybiopsis luxurians FD-317 M1</name>
    <dbReference type="NCBI Taxonomy" id="944289"/>
    <lineage>
        <taxon>Eukaryota</taxon>
        <taxon>Fungi</taxon>
        <taxon>Dikarya</taxon>
        <taxon>Basidiomycota</taxon>
        <taxon>Agaricomycotina</taxon>
        <taxon>Agaricomycetes</taxon>
        <taxon>Agaricomycetidae</taxon>
        <taxon>Agaricales</taxon>
        <taxon>Marasmiineae</taxon>
        <taxon>Omphalotaceae</taxon>
        <taxon>Collybiopsis</taxon>
        <taxon>Collybiopsis luxurians</taxon>
    </lineage>
</organism>
<dbReference type="AlphaFoldDB" id="A0A0D0C7M1"/>
<dbReference type="HOGENOM" id="CLU_1906959_0_0_1"/>
<name>A0A0D0C7M1_9AGAR</name>
<dbReference type="OrthoDB" id="397265at2759"/>
<protein>
    <submittedName>
        <fullName evidence="1">Uncharacterized protein</fullName>
    </submittedName>
</protein>
<dbReference type="Proteomes" id="UP000053593">
    <property type="component" value="Unassembled WGS sequence"/>
</dbReference>
<gene>
    <name evidence="1" type="ORF">GYMLUDRAFT_922610</name>
</gene>
<evidence type="ECO:0000313" key="1">
    <source>
        <dbReference type="EMBL" id="KIK53922.1"/>
    </source>
</evidence>
<proteinExistence type="predicted"/>
<sequence>MPVGLESFRNFSVGPRLLCLVIACQVHSDRRRGPLYLYTTRPEESQVARAKVLTNNLPLIVAQKSRSQTFLHAQEMELYCVHSLILYTPIISTDHIMRRRRHNSNTLHTPLNIGRARRSIGNACSSICSSCCA</sequence>
<evidence type="ECO:0000313" key="2">
    <source>
        <dbReference type="Proteomes" id="UP000053593"/>
    </source>
</evidence>
<accession>A0A0D0C7M1</accession>